<protein>
    <submittedName>
        <fullName evidence="1">Uncharacterized protein</fullName>
    </submittedName>
</protein>
<name>A0A402BE01_9CHLR</name>
<proteinExistence type="predicted"/>
<organism evidence="1 2">
    <name type="scientific">Dictyobacter alpinus</name>
    <dbReference type="NCBI Taxonomy" id="2014873"/>
    <lineage>
        <taxon>Bacteria</taxon>
        <taxon>Bacillati</taxon>
        <taxon>Chloroflexota</taxon>
        <taxon>Ktedonobacteria</taxon>
        <taxon>Ktedonobacterales</taxon>
        <taxon>Dictyobacteraceae</taxon>
        <taxon>Dictyobacter</taxon>
    </lineage>
</organism>
<dbReference type="AlphaFoldDB" id="A0A402BE01"/>
<evidence type="ECO:0000313" key="2">
    <source>
        <dbReference type="Proteomes" id="UP000287171"/>
    </source>
</evidence>
<evidence type="ECO:0000313" key="1">
    <source>
        <dbReference type="EMBL" id="GCE29628.1"/>
    </source>
</evidence>
<dbReference type="Proteomes" id="UP000287171">
    <property type="component" value="Unassembled WGS sequence"/>
</dbReference>
<sequence>MKVFALGSFTRTITDEHVMQIMRRKVLIVRESCGASLHRLEAFASSGLSTMIGNG</sequence>
<gene>
    <name evidence="1" type="ORF">KDA_51120</name>
</gene>
<dbReference type="EMBL" id="BIFT01000002">
    <property type="protein sequence ID" value="GCE29628.1"/>
    <property type="molecule type" value="Genomic_DNA"/>
</dbReference>
<reference evidence="2" key="1">
    <citation type="submission" date="2018-12" db="EMBL/GenBank/DDBJ databases">
        <title>Tengunoibacter tsumagoiensis gen. nov., sp. nov., Dictyobacter kobayashii sp. nov., D. alpinus sp. nov., and D. joshuensis sp. nov. and description of Dictyobacteraceae fam. nov. within the order Ktedonobacterales isolated from Tengu-no-mugimeshi.</title>
        <authorList>
            <person name="Wang C.M."/>
            <person name="Zheng Y."/>
            <person name="Sakai Y."/>
            <person name="Toyoda A."/>
            <person name="Minakuchi Y."/>
            <person name="Abe K."/>
            <person name="Yokota A."/>
            <person name="Yabe S."/>
        </authorList>
    </citation>
    <scope>NUCLEOTIDE SEQUENCE [LARGE SCALE GENOMIC DNA]</scope>
    <source>
        <strain evidence="2">Uno16</strain>
    </source>
</reference>
<keyword evidence="2" id="KW-1185">Reference proteome</keyword>
<accession>A0A402BE01</accession>
<comment type="caution">
    <text evidence="1">The sequence shown here is derived from an EMBL/GenBank/DDBJ whole genome shotgun (WGS) entry which is preliminary data.</text>
</comment>